<evidence type="ECO:0000313" key="2">
    <source>
        <dbReference type="Proteomes" id="UP000237608"/>
    </source>
</evidence>
<proteinExistence type="predicted"/>
<dbReference type="OrthoDB" id="1367364at2"/>
<dbReference type="Proteomes" id="UP000237608">
    <property type="component" value="Unassembled WGS sequence"/>
</dbReference>
<evidence type="ECO:0000313" key="1">
    <source>
        <dbReference type="EMBL" id="PQJ74579.1"/>
    </source>
</evidence>
<protein>
    <recommendedName>
        <fullName evidence="3">DUF4440 domain-containing protein</fullName>
    </recommendedName>
</protein>
<sequence length="143" mass="17049">MRKRTFLITLLMINSITFSQTKKFKDIAEVQAFTKKTANDFLNMNFEVAFNDIKPYWALSEIEVDSIRIKTESYKDYFISNFGKSVDVIKVKETNLKNVLYKEVYAIRFENFILRMRISFYQNNIGWAVKGFEWDDDIYAELD</sequence>
<name>A0A2S7WAC6_9FLAO</name>
<gene>
    <name evidence="1" type="ORF">BTO13_04585</name>
</gene>
<dbReference type="EMBL" id="MSCL01000001">
    <property type="protein sequence ID" value="PQJ74579.1"/>
    <property type="molecule type" value="Genomic_DNA"/>
</dbReference>
<reference evidence="1 2" key="1">
    <citation type="submission" date="2016-12" db="EMBL/GenBank/DDBJ databases">
        <title>Trade-off between light-utilization and light-protection in marine flavobacteria.</title>
        <authorList>
            <person name="Kumagai Y."/>
            <person name="Yoshizawa S."/>
            <person name="Kogure K."/>
            <person name="Iwasaki W."/>
        </authorList>
    </citation>
    <scope>NUCLEOTIDE SEQUENCE [LARGE SCALE GENOMIC DNA]</scope>
    <source>
        <strain evidence="1 2">KCTC 22729</strain>
    </source>
</reference>
<organism evidence="1 2">
    <name type="scientific">Polaribacter gangjinensis</name>
    <dbReference type="NCBI Taxonomy" id="574710"/>
    <lineage>
        <taxon>Bacteria</taxon>
        <taxon>Pseudomonadati</taxon>
        <taxon>Bacteroidota</taxon>
        <taxon>Flavobacteriia</taxon>
        <taxon>Flavobacteriales</taxon>
        <taxon>Flavobacteriaceae</taxon>
    </lineage>
</organism>
<keyword evidence="2" id="KW-1185">Reference proteome</keyword>
<comment type="caution">
    <text evidence="1">The sequence shown here is derived from an EMBL/GenBank/DDBJ whole genome shotgun (WGS) entry which is preliminary data.</text>
</comment>
<accession>A0A2S7WAC6</accession>
<evidence type="ECO:0008006" key="3">
    <source>
        <dbReference type="Google" id="ProtNLM"/>
    </source>
</evidence>
<dbReference type="RefSeq" id="WP_105045728.1">
    <property type="nucleotide sequence ID" value="NZ_CP150662.1"/>
</dbReference>
<dbReference type="AlphaFoldDB" id="A0A2S7WAC6"/>